<proteinExistence type="inferred from homology"/>
<evidence type="ECO:0000256" key="7">
    <source>
        <dbReference type="ARBA" id="ARBA00023170"/>
    </source>
</evidence>
<protein>
    <recommendedName>
        <fullName evidence="10">G-protein coupled receptors family 1 profile domain-containing protein</fullName>
    </recommendedName>
</protein>
<keyword evidence="3 9" id="KW-0812">Transmembrane</keyword>
<feature type="transmembrane region" description="Helical" evidence="9">
    <location>
        <begin position="204"/>
        <end position="229"/>
    </location>
</feature>
<dbReference type="InterPro" id="IPR017452">
    <property type="entry name" value="GPCR_Rhodpsn_7TM"/>
</dbReference>
<feature type="transmembrane region" description="Helical" evidence="9">
    <location>
        <begin position="111"/>
        <end position="130"/>
    </location>
</feature>
<feature type="domain" description="G-protein coupled receptors family 1 profile" evidence="10">
    <location>
        <begin position="11"/>
        <end position="229"/>
    </location>
</feature>
<feature type="transmembrane region" description="Helical" evidence="9">
    <location>
        <begin position="71"/>
        <end position="90"/>
    </location>
</feature>
<evidence type="ECO:0000313" key="11">
    <source>
        <dbReference type="EMBL" id="KAK5641359.1"/>
    </source>
</evidence>
<evidence type="ECO:0000256" key="4">
    <source>
        <dbReference type="ARBA" id="ARBA00022989"/>
    </source>
</evidence>
<dbReference type="Proteomes" id="UP001329430">
    <property type="component" value="Chromosome 7"/>
</dbReference>
<dbReference type="Gene3D" id="1.20.1070.10">
    <property type="entry name" value="Rhodopsin 7-helix transmembrane proteins"/>
    <property type="match status" value="1"/>
</dbReference>
<evidence type="ECO:0000256" key="5">
    <source>
        <dbReference type="ARBA" id="ARBA00023040"/>
    </source>
</evidence>
<dbReference type="PROSITE" id="PS50262">
    <property type="entry name" value="G_PROTEIN_RECEP_F1_2"/>
    <property type="match status" value="1"/>
</dbReference>
<feature type="transmembrane region" description="Helical" evidence="9">
    <location>
        <begin position="6"/>
        <end position="24"/>
    </location>
</feature>
<comment type="caution">
    <text evidence="11">The sequence shown here is derived from an EMBL/GenBank/DDBJ whole genome shotgun (WGS) entry which is preliminary data.</text>
</comment>
<dbReference type="PANTHER" id="PTHR24235">
    <property type="entry name" value="NEUROPEPTIDE Y RECEPTOR"/>
    <property type="match status" value="1"/>
</dbReference>
<accession>A0AAN7VDE7</accession>
<evidence type="ECO:0000256" key="9">
    <source>
        <dbReference type="SAM" id="Phobius"/>
    </source>
</evidence>
<dbReference type="SUPFAM" id="SSF81321">
    <property type="entry name" value="Family A G protein-coupled receptor-like"/>
    <property type="match status" value="1"/>
</dbReference>
<evidence type="ECO:0000259" key="10">
    <source>
        <dbReference type="PROSITE" id="PS50262"/>
    </source>
</evidence>
<feature type="transmembrane region" description="Helical" evidence="9">
    <location>
        <begin position="155"/>
        <end position="183"/>
    </location>
</feature>
<evidence type="ECO:0000256" key="1">
    <source>
        <dbReference type="ARBA" id="ARBA00004141"/>
    </source>
</evidence>
<evidence type="ECO:0000256" key="8">
    <source>
        <dbReference type="ARBA" id="ARBA00023224"/>
    </source>
</evidence>
<evidence type="ECO:0000313" key="12">
    <source>
        <dbReference type="Proteomes" id="UP001329430"/>
    </source>
</evidence>
<dbReference type="GO" id="GO:0004930">
    <property type="term" value="F:G protein-coupled receptor activity"/>
    <property type="evidence" value="ECO:0007669"/>
    <property type="project" value="UniProtKB-KW"/>
</dbReference>
<gene>
    <name evidence="11" type="ORF">RI129_009906</name>
</gene>
<evidence type="ECO:0000256" key="6">
    <source>
        <dbReference type="ARBA" id="ARBA00023136"/>
    </source>
</evidence>
<keyword evidence="8" id="KW-0807">Transducer</keyword>
<dbReference type="AlphaFoldDB" id="A0AAN7VDE7"/>
<keyword evidence="12" id="KW-1185">Reference proteome</keyword>
<comment type="subcellular location">
    <subcellularLocation>
        <location evidence="1">Membrane</location>
        <topology evidence="1">Multi-pass membrane protein</topology>
    </subcellularLocation>
</comment>
<dbReference type="PRINTS" id="PR00237">
    <property type="entry name" value="GPCRRHODOPSN"/>
</dbReference>
<evidence type="ECO:0000256" key="2">
    <source>
        <dbReference type="ARBA" id="ARBA00010663"/>
    </source>
</evidence>
<dbReference type="GO" id="GO:0016020">
    <property type="term" value="C:membrane"/>
    <property type="evidence" value="ECO:0007669"/>
    <property type="project" value="UniProtKB-SubCell"/>
</dbReference>
<organism evidence="11 12">
    <name type="scientific">Pyrocoelia pectoralis</name>
    <dbReference type="NCBI Taxonomy" id="417401"/>
    <lineage>
        <taxon>Eukaryota</taxon>
        <taxon>Metazoa</taxon>
        <taxon>Ecdysozoa</taxon>
        <taxon>Arthropoda</taxon>
        <taxon>Hexapoda</taxon>
        <taxon>Insecta</taxon>
        <taxon>Pterygota</taxon>
        <taxon>Neoptera</taxon>
        <taxon>Endopterygota</taxon>
        <taxon>Coleoptera</taxon>
        <taxon>Polyphaga</taxon>
        <taxon>Elateriformia</taxon>
        <taxon>Elateroidea</taxon>
        <taxon>Lampyridae</taxon>
        <taxon>Lampyrinae</taxon>
        <taxon>Pyrocoelia</taxon>
    </lineage>
</organism>
<keyword evidence="5" id="KW-0297">G-protein coupled receptor</keyword>
<sequence length="285" mass="33369">MLPVVIWGIFGNLSLLYIIIRNSYLHSPTNLLIANMAFADFILLFVHPWIFLAHDFFQNYPLGEFGCRFEGAFECGVLAASVTNLVAISYDRLNSIAQPQENRLTINKSKIIMITVWIIGLLFAIPLFIFRSYRERQWSDFLEQYCTEDVILTNIYWHIIIIIIVWIPLGTMLVCYITLFIKLKQYETVVLRKMKSVNVQYKKQVAKMMFIVVITFVICRFPLAALIFYRNQLLKTEHIMQSSTIKNQVSKLCASNFLLGFVLGKWFFLHIMVCIEIFNFCKCRH</sequence>
<name>A0AAN7VDE7_9COLE</name>
<dbReference type="EMBL" id="JAVRBK010000007">
    <property type="protein sequence ID" value="KAK5641359.1"/>
    <property type="molecule type" value="Genomic_DNA"/>
</dbReference>
<evidence type="ECO:0000256" key="3">
    <source>
        <dbReference type="ARBA" id="ARBA00022692"/>
    </source>
</evidence>
<comment type="similarity">
    <text evidence="2">Belongs to the G-protein coupled receptor 1 family.</text>
</comment>
<dbReference type="Pfam" id="PF00001">
    <property type="entry name" value="7tm_1"/>
    <property type="match status" value="1"/>
</dbReference>
<keyword evidence="4 9" id="KW-1133">Transmembrane helix</keyword>
<keyword evidence="6 9" id="KW-0472">Membrane</keyword>
<feature type="transmembrane region" description="Helical" evidence="9">
    <location>
        <begin position="257"/>
        <end position="281"/>
    </location>
</feature>
<keyword evidence="7" id="KW-0675">Receptor</keyword>
<dbReference type="InterPro" id="IPR000276">
    <property type="entry name" value="GPCR_Rhodpsn"/>
</dbReference>
<feature type="transmembrane region" description="Helical" evidence="9">
    <location>
        <begin position="31"/>
        <end position="51"/>
    </location>
</feature>
<reference evidence="11 12" key="1">
    <citation type="journal article" date="2024" name="Insects">
        <title>An Improved Chromosome-Level Genome Assembly of the Firefly Pyrocoelia pectoralis.</title>
        <authorList>
            <person name="Fu X."/>
            <person name="Meyer-Rochow V.B."/>
            <person name="Ballantyne L."/>
            <person name="Zhu X."/>
        </authorList>
    </citation>
    <scope>NUCLEOTIDE SEQUENCE [LARGE SCALE GENOMIC DNA]</scope>
    <source>
        <strain evidence="11">XCY_ONT2</strain>
    </source>
</reference>
<dbReference type="PANTHER" id="PTHR24235:SF12">
    <property type="entry name" value="G-PROTEIN COUPLED RECEPTORS FAMILY 1 PROFILE DOMAIN-CONTAINING PROTEIN"/>
    <property type="match status" value="1"/>
</dbReference>